<name>A0A6L6IMT3_9ENTR</name>
<accession>A0A6L6IMT3</accession>
<dbReference type="AlphaFoldDB" id="A0A6L6IMT3"/>
<proteinExistence type="predicted"/>
<comment type="caution">
    <text evidence="2">The sequence shown here is derived from an EMBL/GenBank/DDBJ whole genome shotgun (WGS) entry which is preliminary data.</text>
</comment>
<sequence>MTKEGISHHKHEQQIRQENLLMFCGMAFMAAGPVFWYLAGMALDARAISLGPDKVDVLEWVSIAVSLLLSLCGAALGLAGWGLASWHAWRAVRQPGGL</sequence>
<evidence type="ECO:0000256" key="1">
    <source>
        <dbReference type="SAM" id="Phobius"/>
    </source>
</evidence>
<dbReference type="EMBL" id="WMJZ01000020">
    <property type="protein sequence ID" value="MTH47515.1"/>
    <property type="molecule type" value="Genomic_DNA"/>
</dbReference>
<feature type="transmembrane region" description="Helical" evidence="1">
    <location>
        <begin position="60"/>
        <end position="84"/>
    </location>
</feature>
<feature type="transmembrane region" description="Helical" evidence="1">
    <location>
        <begin position="20"/>
        <end position="40"/>
    </location>
</feature>
<organism evidence="2 3">
    <name type="scientific">Intestinirhabdus alba</name>
    <dbReference type="NCBI Taxonomy" id="2899544"/>
    <lineage>
        <taxon>Bacteria</taxon>
        <taxon>Pseudomonadati</taxon>
        <taxon>Pseudomonadota</taxon>
        <taxon>Gammaproteobacteria</taxon>
        <taxon>Enterobacterales</taxon>
        <taxon>Enterobacteriaceae</taxon>
        <taxon>Intestinirhabdus</taxon>
    </lineage>
</organism>
<evidence type="ECO:0000313" key="2">
    <source>
        <dbReference type="EMBL" id="MTH47515.1"/>
    </source>
</evidence>
<keyword evidence="1" id="KW-1133">Transmembrane helix</keyword>
<gene>
    <name evidence="2" type="ORF">GJV78_14860</name>
</gene>
<reference evidence="2 3" key="1">
    <citation type="submission" date="2019-11" db="EMBL/GenBank/DDBJ databases">
        <title>Escherichia alba sp. nov. isolated from the gut of plastic-eating superworms Zophobas atratus.</title>
        <authorList>
            <person name="Yang Y."/>
        </authorList>
    </citation>
    <scope>NUCLEOTIDE SEQUENCE [LARGE SCALE GENOMIC DNA]</scope>
    <source>
        <strain evidence="3">BIT-B35</strain>
    </source>
</reference>
<dbReference type="OrthoDB" id="6638579at2"/>
<dbReference type="Proteomes" id="UP000477739">
    <property type="component" value="Unassembled WGS sequence"/>
</dbReference>
<protein>
    <submittedName>
        <fullName evidence="2">Uncharacterized protein</fullName>
    </submittedName>
</protein>
<evidence type="ECO:0000313" key="3">
    <source>
        <dbReference type="Proteomes" id="UP000477739"/>
    </source>
</evidence>
<keyword evidence="3" id="KW-1185">Reference proteome</keyword>
<dbReference type="RefSeq" id="WP_017694233.1">
    <property type="nucleotide sequence ID" value="NZ_WMJZ01000020.1"/>
</dbReference>
<keyword evidence="1" id="KW-0472">Membrane</keyword>
<keyword evidence="1" id="KW-0812">Transmembrane</keyword>